<name>A0A1W6B7W1_9GAMM</name>
<dbReference type="Proteomes" id="UP000192900">
    <property type="component" value="Chromosome"/>
</dbReference>
<proteinExistence type="predicted"/>
<keyword evidence="1" id="KW-1133">Transmembrane helix</keyword>
<dbReference type="AlphaFoldDB" id="A0A1W6B7W1"/>
<feature type="transmembrane region" description="Helical" evidence="1">
    <location>
        <begin position="48"/>
        <end position="65"/>
    </location>
</feature>
<dbReference type="OrthoDB" id="6629669at2"/>
<keyword evidence="3" id="KW-1185">Reference proteome</keyword>
<reference evidence="2 3" key="1">
    <citation type="submission" date="2017-02" db="EMBL/GenBank/DDBJ databases">
        <title>Complete genome sequence of the drought resistance-promoting endophyte Pantoea alhagi LTYR-11Z.</title>
        <authorList>
            <person name="Zhang L."/>
        </authorList>
    </citation>
    <scope>NUCLEOTIDE SEQUENCE [LARGE SCALE GENOMIC DNA]</scope>
    <source>
        <strain evidence="2 3">LTYR-11Z</strain>
    </source>
</reference>
<feature type="transmembrane region" description="Helical" evidence="1">
    <location>
        <begin position="21"/>
        <end position="42"/>
    </location>
</feature>
<dbReference type="STRING" id="1891675.B1H58_14450"/>
<evidence type="ECO:0000313" key="2">
    <source>
        <dbReference type="EMBL" id="ARJ43113.1"/>
    </source>
</evidence>
<dbReference type="KEGG" id="palh:B1H58_14450"/>
<sequence>MKSAKSSLAKFCKFIGIQSANMVEGITTYLCSFAAFGSLFVLDGWMKMVGFVGFLVLAYLVAWAVDKVKGEV</sequence>
<evidence type="ECO:0000313" key="3">
    <source>
        <dbReference type="Proteomes" id="UP000192900"/>
    </source>
</evidence>
<accession>A0A1W6B7W1</accession>
<keyword evidence="1" id="KW-0472">Membrane</keyword>
<evidence type="ECO:0000256" key="1">
    <source>
        <dbReference type="SAM" id="Phobius"/>
    </source>
</evidence>
<dbReference type="EMBL" id="CP019706">
    <property type="protein sequence ID" value="ARJ43113.1"/>
    <property type="molecule type" value="Genomic_DNA"/>
</dbReference>
<organism evidence="2 3">
    <name type="scientific">Pantoea alhagi</name>
    <dbReference type="NCBI Taxonomy" id="1891675"/>
    <lineage>
        <taxon>Bacteria</taxon>
        <taxon>Pseudomonadati</taxon>
        <taxon>Pseudomonadota</taxon>
        <taxon>Gammaproteobacteria</taxon>
        <taxon>Enterobacterales</taxon>
        <taxon>Erwiniaceae</taxon>
        <taxon>Pantoea</taxon>
    </lineage>
</organism>
<keyword evidence="1" id="KW-0812">Transmembrane</keyword>
<protein>
    <submittedName>
        <fullName evidence="2">Uncharacterized protein</fullName>
    </submittedName>
</protein>
<gene>
    <name evidence="2" type="ORF">B1H58_14450</name>
</gene>
<dbReference type="RefSeq" id="WP_085071167.1">
    <property type="nucleotide sequence ID" value="NZ_CP019706.1"/>
</dbReference>